<comment type="caution">
    <text evidence="2">The sequence shown here is derived from an EMBL/GenBank/DDBJ whole genome shotgun (WGS) entry which is preliminary data.</text>
</comment>
<feature type="compositionally biased region" description="Polar residues" evidence="1">
    <location>
        <begin position="196"/>
        <end position="208"/>
    </location>
</feature>
<sequence length="217" mass="23927">MSFRYSNDEGEGQRRALKEIISSVILLGYTNDEIDCFDKDKITFTNGRLRTHPWGHNPLDDDKVRETAMFEEGGDGCGVNVLLSREAKPSEVGTAGATERMASWWGFGNPSEDKRITISHVHRGHLFGSPEKIDQLPSVIQQIDLRHHLHRCLSPSSSLLFVDPKLVRPPPPPPPPPSASPSPHHRLSSDPRDMSDSGSVRSAGTGTASEGVRWFIG</sequence>
<dbReference type="EMBL" id="JAUJYN010000002">
    <property type="protein sequence ID" value="KAK1279186.1"/>
    <property type="molecule type" value="Genomic_DNA"/>
</dbReference>
<feature type="region of interest" description="Disordered" evidence="1">
    <location>
        <begin position="163"/>
        <end position="217"/>
    </location>
</feature>
<proteinExistence type="predicted"/>
<keyword evidence="3" id="KW-1185">Reference proteome</keyword>
<dbReference type="AlphaFoldDB" id="A0AAV9BSD1"/>
<evidence type="ECO:0000313" key="2">
    <source>
        <dbReference type="EMBL" id="KAK1279186.1"/>
    </source>
</evidence>
<feature type="compositionally biased region" description="Pro residues" evidence="1">
    <location>
        <begin position="167"/>
        <end position="180"/>
    </location>
</feature>
<dbReference type="Proteomes" id="UP001179952">
    <property type="component" value="Unassembled WGS sequence"/>
</dbReference>
<evidence type="ECO:0000313" key="3">
    <source>
        <dbReference type="Proteomes" id="UP001179952"/>
    </source>
</evidence>
<accession>A0AAV9BSD1</accession>
<name>A0AAV9BSD1_ACOGR</name>
<organism evidence="2 3">
    <name type="scientific">Acorus gramineus</name>
    <name type="common">Dwarf sweet flag</name>
    <dbReference type="NCBI Taxonomy" id="55184"/>
    <lineage>
        <taxon>Eukaryota</taxon>
        <taxon>Viridiplantae</taxon>
        <taxon>Streptophyta</taxon>
        <taxon>Embryophyta</taxon>
        <taxon>Tracheophyta</taxon>
        <taxon>Spermatophyta</taxon>
        <taxon>Magnoliopsida</taxon>
        <taxon>Liliopsida</taxon>
        <taxon>Acoraceae</taxon>
        <taxon>Acorus</taxon>
    </lineage>
</organism>
<gene>
    <name evidence="2" type="ORF">QJS04_geneDACA023292</name>
</gene>
<protein>
    <submittedName>
        <fullName evidence="2">Uncharacterized protein</fullName>
    </submittedName>
</protein>
<evidence type="ECO:0000256" key="1">
    <source>
        <dbReference type="SAM" id="MobiDB-lite"/>
    </source>
</evidence>
<reference evidence="2" key="2">
    <citation type="submission" date="2023-06" db="EMBL/GenBank/DDBJ databases">
        <authorList>
            <person name="Ma L."/>
            <person name="Liu K.-W."/>
            <person name="Li Z."/>
            <person name="Hsiao Y.-Y."/>
            <person name="Qi Y."/>
            <person name="Fu T."/>
            <person name="Tang G."/>
            <person name="Zhang D."/>
            <person name="Sun W.-H."/>
            <person name="Liu D.-K."/>
            <person name="Li Y."/>
            <person name="Chen G.-Z."/>
            <person name="Liu X.-D."/>
            <person name="Liao X.-Y."/>
            <person name="Jiang Y.-T."/>
            <person name="Yu X."/>
            <person name="Hao Y."/>
            <person name="Huang J."/>
            <person name="Zhao X.-W."/>
            <person name="Ke S."/>
            <person name="Chen Y.-Y."/>
            <person name="Wu W.-L."/>
            <person name="Hsu J.-L."/>
            <person name="Lin Y.-F."/>
            <person name="Huang M.-D."/>
            <person name="Li C.-Y."/>
            <person name="Huang L."/>
            <person name="Wang Z.-W."/>
            <person name="Zhao X."/>
            <person name="Zhong W.-Y."/>
            <person name="Peng D.-H."/>
            <person name="Ahmad S."/>
            <person name="Lan S."/>
            <person name="Zhang J.-S."/>
            <person name="Tsai W.-C."/>
            <person name="Van De Peer Y."/>
            <person name="Liu Z.-J."/>
        </authorList>
    </citation>
    <scope>NUCLEOTIDE SEQUENCE</scope>
    <source>
        <strain evidence="2">SCP</strain>
        <tissue evidence="2">Leaves</tissue>
    </source>
</reference>
<reference evidence="2" key="1">
    <citation type="journal article" date="2023" name="Nat. Commun.">
        <title>Diploid and tetraploid genomes of Acorus and the evolution of monocots.</title>
        <authorList>
            <person name="Ma L."/>
            <person name="Liu K.W."/>
            <person name="Li Z."/>
            <person name="Hsiao Y.Y."/>
            <person name="Qi Y."/>
            <person name="Fu T."/>
            <person name="Tang G.D."/>
            <person name="Zhang D."/>
            <person name="Sun W.H."/>
            <person name="Liu D.K."/>
            <person name="Li Y."/>
            <person name="Chen G.Z."/>
            <person name="Liu X.D."/>
            <person name="Liao X.Y."/>
            <person name="Jiang Y.T."/>
            <person name="Yu X."/>
            <person name="Hao Y."/>
            <person name="Huang J."/>
            <person name="Zhao X.W."/>
            <person name="Ke S."/>
            <person name="Chen Y.Y."/>
            <person name="Wu W.L."/>
            <person name="Hsu J.L."/>
            <person name="Lin Y.F."/>
            <person name="Huang M.D."/>
            <person name="Li C.Y."/>
            <person name="Huang L."/>
            <person name="Wang Z.W."/>
            <person name="Zhao X."/>
            <person name="Zhong W.Y."/>
            <person name="Peng D.H."/>
            <person name="Ahmad S."/>
            <person name="Lan S."/>
            <person name="Zhang J.S."/>
            <person name="Tsai W.C."/>
            <person name="Van de Peer Y."/>
            <person name="Liu Z.J."/>
        </authorList>
    </citation>
    <scope>NUCLEOTIDE SEQUENCE</scope>
    <source>
        <strain evidence="2">SCP</strain>
    </source>
</reference>